<dbReference type="InterPro" id="IPR004242">
    <property type="entry name" value="Transposase_21"/>
</dbReference>
<organism evidence="1 2">
    <name type="scientific">Morella rubra</name>
    <name type="common">Chinese bayberry</name>
    <dbReference type="NCBI Taxonomy" id="262757"/>
    <lineage>
        <taxon>Eukaryota</taxon>
        <taxon>Viridiplantae</taxon>
        <taxon>Streptophyta</taxon>
        <taxon>Embryophyta</taxon>
        <taxon>Tracheophyta</taxon>
        <taxon>Spermatophyta</taxon>
        <taxon>Magnoliopsida</taxon>
        <taxon>eudicotyledons</taxon>
        <taxon>Gunneridae</taxon>
        <taxon>Pentapetalae</taxon>
        <taxon>rosids</taxon>
        <taxon>fabids</taxon>
        <taxon>Fagales</taxon>
        <taxon>Myricaceae</taxon>
        <taxon>Morella</taxon>
    </lineage>
</organism>
<dbReference type="AlphaFoldDB" id="A0A6A1UZE8"/>
<sequence length="218" mass="25170">MSSKTASHMKWHHDGRANDGLLRHPADGEAWKAFDAQYADFASDPRNVRLGLAADGFNPFGNMSTSHSTWPVILVPYNLPPWMCMKRSSLMLSLLIPGPKSPSFKIDVYLEPLILELKELWDVGLDTYDIATKDMFKMRAALMWTINDFPAYGDLSGWSTKGRLACPCCMYQTWSRWLDNGRKFCYMGHRRFLPLNHRWRRDQRSFDGTYEMTPPPIL</sequence>
<keyword evidence="2" id="KW-1185">Reference proteome</keyword>
<comment type="caution">
    <text evidence="1">The sequence shown here is derived from an EMBL/GenBank/DDBJ whole genome shotgun (WGS) entry which is preliminary data.</text>
</comment>
<dbReference type="PANTHER" id="PTHR10775:SF173">
    <property type="match status" value="1"/>
</dbReference>
<proteinExistence type="predicted"/>
<evidence type="ECO:0000313" key="1">
    <source>
        <dbReference type="EMBL" id="KAB1205743.1"/>
    </source>
</evidence>
<dbReference type="OrthoDB" id="1932595at2759"/>
<dbReference type="PANTHER" id="PTHR10775">
    <property type="entry name" value="OS08G0208400 PROTEIN"/>
    <property type="match status" value="1"/>
</dbReference>
<dbReference type="Pfam" id="PF02992">
    <property type="entry name" value="Transposase_21"/>
    <property type="match status" value="1"/>
</dbReference>
<gene>
    <name evidence="1" type="ORF">CJ030_MR7G028072</name>
</gene>
<dbReference type="EMBL" id="RXIC02000025">
    <property type="protein sequence ID" value="KAB1205743.1"/>
    <property type="molecule type" value="Genomic_DNA"/>
</dbReference>
<evidence type="ECO:0000313" key="2">
    <source>
        <dbReference type="Proteomes" id="UP000516437"/>
    </source>
</evidence>
<reference evidence="1 2" key="1">
    <citation type="journal article" date="2019" name="Plant Biotechnol. J.">
        <title>The red bayberry genome and genetic basis of sex determination.</title>
        <authorList>
            <person name="Jia H.M."/>
            <person name="Jia H.J."/>
            <person name="Cai Q.L."/>
            <person name="Wang Y."/>
            <person name="Zhao H.B."/>
            <person name="Yang W.F."/>
            <person name="Wang G.Y."/>
            <person name="Li Y.H."/>
            <person name="Zhan D.L."/>
            <person name="Shen Y.T."/>
            <person name="Niu Q.F."/>
            <person name="Chang L."/>
            <person name="Qiu J."/>
            <person name="Zhao L."/>
            <person name="Xie H.B."/>
            <person name="Fu W.Y."/>
            <person name="Jin J."/>
            <person name="Li X.W."/>
            <person name="Jiao Y."/>
            <person name="Zhou C.C."/>
            <person name="Tu T."/>
            <person name="Chai C.Y."/>
            <person name="Gao J.L."/>
            <person name="Fan L.J."/>
            <person name="van de Weg E."/>
            <person name="Wang J.Y."/>
            <person name="Gao Z.S."/>
        </authorList>
    </citation>
    <scope>NUCLEOTIDE SEQUENCE [LARGE SCALE GENOMIC DNA]</scope>
    <source>
        <tissue evidence="1">Leaves</tissue>
    </source>
</reference>
<protein>
    <submittedName>
        <fullName evidence="1">Uncharacterized protein</fullName>
    </submittedName>
</protein>
<name>A0A6A1UZE8_9ROSI</name>
<dbReference type="Proteomes" id="UP000516437">
    <property type="component" value="Chromosome 7"/>
</dbReference>
<accession>A0A6A1UZE8</accession>